<feature type="coiled-coil region" evidence="5">
    <location>
        <begin position="487"/>
        <end position="538"/>
    </location>
</feature>
<dbReference type="GO" id="GO:0140359">
    <property type="term" value="F:ABC-type transporter activity"/>
    <property type="evidence" value="ECO:0007669"/>
    <property type="project" value="InterPro"/>
</dbReference>
<evidence type="ECO:0000256" key="2">
    <source>
        <dbReference type="ARBA" id="ARBA00022692"/>
    </source>
</evidence>
<keyword evidence="4 6" id="KW-0472">Membrane</keyword>
<dbReference type="PANTHER" id="PTHR43077">
    <property type="entry name" value="TRANSPORT PERMEASE YVFS-RELATED"/>
    <property type="match status" value="1"/>
</dbReference>
<evidence type="ECO:0000256" key="3">
    <source>
        <dbReference type="ARBA" id="ARBA00022989"/>
    </source>
</evidence>
<dbReference type="EMBL" id="NPBQ01000050">
    <property type="protein sequence ID" value="PAD83762.1"/>
    <property type="molecule type" value="Genomic_DNA"/>
</dbReference>
<dbReference type="NCBIfam" id="TIGR03061">
    <property type="entry name" value="pip_yhgE_Nterm"/>
    <property type="match status" value="1"/>
</dbReference>
<evidence type="ECO:0000313" key="8">
    <source>
        <dbReference type="EMBL" id="PAD83762.1"/>
    </source>
</evidence>
<evidence type="ECO:0000256" key="6">
    <source>
        <dbReference type="SAM" id="Phobius"/>
    </source>
</evidence>
<gene>
    <name evidence="8" type="ORF">CHH57_08420</name>
</gene>
<feature type="transmembrane region" description="Helical" evidence="6">
    <location>
        <begin position="793"/>
        <end position="813"/>
    </location>
</feature>
<dbReference type="NCBIfam" id="TIGR03062">
    <property type="entry name" value="pip_yhgE_Cterm"/>
    <property type="match status" value="1"/>
</dbReference>
<feature type="transmembrane region" description="Helical" evidence="6">
    <location>
        <begin position="732"/>
        <end position="758"/>
    </location>
</feature>
<name>A0AA91TTH0_NIACI</name>
<dbReference type="AlphaFoldDB" id="A0AA91TTH0"/>
<evidence type="ECO:0000256" key="1">
    <source>
        <dbReference type="ARBA" id="ARBA00004141"/>
    </source>
</evidence>
<feature type="coiled-coil region" evidence="5">
    <location>
        <begin position="193"/>
        <end position="230"/>
    </location>
</feature>
<evidence type="ECO:0000256" key="5">
    <source>
        <dbReference type="SAM" id="Coils"/>
    </source>
</evidence>
<comment type="caution">
    <text evidence="8">The sequence shown here is derived from an EMBL/GenBank/DDBJ whole genome shotgun (WGS) entry which is preliminary data.</text>
</comment>
<comment type="subcellular location">
    <subcellularLocation>
        <location evidence="1">Membrane</location>
        <topology evidence="1">Multi-pass membrane protein</topology>
    </subcellularLocation>
</comment>
<reference evidence="8 9" key="1">
    <citation type="submission" date="2017-07" db="EMBL/GenBank/DDBJ databases">
        <title>Isolation and whole genome analysis of endospore-forming bacteria from heroin.</title>
        <authorList>
            <person name="Kalinowski J."/>
            <person name="Ahrens B."/>
            <person name="Al-Dilaimi A."/>
            <person name="Winkler A."/>
            <person name="Wibberg D."/>
            <person name="Schleenbecker U."/>
            <person name="Ruckert C."/>
            <person name="Wolfel R."/>
            <person name="Grass G."/>
        </authorList>
    </citation>
    <scope>NUCLEOTIDE SEQUENCE [LARGE SCALE GENOMIC DNA]</scope>
    <source>
        <strain evidence="8 9">7521-2</strain>
    </source>
</reference>
<dbReference type="InterPro" id="IPR051328">
    <property type="entry name" value="T7SS_ABC-Transporter"/>
</dbReference>
<evidence type="ECO:0000259" key="7">
    <source>
        <dbReference type="Pfam" id="PF12698"/>
    </source>
</evidence>
<proteinExistence type="predicted"/>
<dbReference type="PANTHER" id="PTHR43077:SF10">
    <property type="entry name" value="TRANSPORT PERMEASE PROTEIN"/>
    <property type="match status" value="1"/>
</dbReference>
<dbReference type="Gene3D" id="3.40.1710.10">
    <property type="entry name" value="abc type-2 transporter like domain"/>
    <property type="match status" value="1"/>
</dbReference>
<feature type="transmembrane region" description="Helical" evidence="6">
    <location>
        <begin position="846"/>
        <end position="867"/>
    </location>
</feature>
<dbReference type="Pfam" id="PF12698">
    <property type="entry name" value="ABC2_membrane_3"/>
    <property type="match status" value="2"/>
</dbReference>
<feature type="transmembrane region" description="Helical" evidence="6">
    <location>
        <begin position="693"/>
        <end position="711"/>
    </location>
</feature>
<keyword evidence="2 6" id="KW-0812">Transmembrane</keyword>
<dbReference type="InterPro" id="IPR013525">
    <property type="entry name" value="ABC2_TM"/>
</dbReference>
<feature type="domain" description="ABC-2 type transporter transmembrane" evidence="7">
    <location>
        <begin position="30"/>
        <end position="203"/>
    </location>
</feature>
<keyword evidence="5" id="KW-0175">Coiled coil</keyword>
<evidence type="ECO:0000313" key="9">
    <source>
        <dbReference type="Proteomes" id="UP000216961"/>
    </source>
</evidence>
<organism evidence="8 9">
    <name type="scientific">Niallia circulans</name>
    <name type="common">Bacillus circulans</name>
    <dbReference type="NCBI Taxonomy" id="1397"/>
    <lineage>
        <taxon>Bacteria</taxon>
        <taxon>Bacillati</taxon>
        <taxon>Bacillota</taxon>
        <taxon>Bacilli</taxon>
        <taxon>Bacillales</taxon>
        <taxon>Bacillaceae</taxon>
        <taxon>Niallia</taxon>
    </lineage>
</organism>
<dbReference type="InterPro" id="IPR017501">
    <property type="entry name" value="Phage_infect_YhgE_C"/>
</dbReference>
<keyword evidence="3 6" id="KW-1133">Transmembrane helix</keyword>
<feature type="transmembrane region" description="Helical" evidence="6">
    <location>
        <begin position="21"/>
        <end position="41"/>
    </location>
</feature>
<dbReference type="GO" id="GO:0016020">
    <property type="term" value="C:membrane"/>
    <property type="evidence" value="ECO:0007669"/>
    <property type="project" value="UniProtKB-SubCell"/>
</dbReference>
<accession>A0AA91TTH0</accession>
<feature type="domain" description="ABC-2 type transporter transmembrane" evidence="7">
    <location>
        <begin position="723"/>
        <end position="866"/>
    </location>
</feature>
<sequence>MIFLKNVFTIYRNDWIRIFKAPIAALLIVALMVLPSLYAWFNLAASWDPYSNTSGIKIAVTSEDDGAVIRDSSVNIGDEIISSLKKNDKLGWEFVSKEKAKEGVTKGEYYASLYIPHDFSAKIATILEDKQVKPEIDYSVNEKLNAIAPKMTSTGASTIVQQVKENFIHTVSESVLGVFNDAGIKLEEELPTIRNIEEKIFALEKEVPKINELGEKVVTLEDKLPEINKQAQKILTLEAAFPDINEASKNILLLEEKLPELDKVGEGILVLQEKAPEIQKLADGVIELDAHFADISEMVIKALSNVEDMQSFLETASGSLEKIQQGINNGKQLADTLPAFIDANGEALDAVGPVYKQNLLLHQKTADAVHQFAGLVQNGNLTEEETKTNAVALQAQVQTSIDSLTRSIALFTTLNSATPNGDEALLSEIKNLQALQTNFQQEKELLQTIQVEDKEKASSLLALSQEAIELSTTLVNRYDKQTEPAIHRALEGIKDSAQNAMNDLESAQANIPKLEEILKNTDESLAFAQEELTKLHSDLPTIEKKIHETTNLIQKNMDKVLARINDAAEFYQKSFPSLKEKIHAAASFVRNDLPAAEKDISKVAAFIKTDLPRVEEAVHKAADMVQNELPNLEATLTKTADYIRNFEDEYDLGEIISLLKNDIQQESDFISDPIVLNENSLFPIPNYGSANSPFYTTLSLWVGALLLISLLRVDVRDPEGIYTPNQIYFGRWLTFVTIGLCQSLIVTLGDMFILKAYVAEPVAFVLFSMFISLVFMTIVYTLVSVFGNLGKGLAIIFLVLQLSGSGGTFPIQVAPPFFQKINPYLPFTHAINLLRETVGGMVKEKVLFSISMLIIFSVIALIIALFLKKPLANGTRKMTEKAKASEIIH</sequence>
<protein>
    <recommendedName>
        <fullName evidence="7">ABC-2 type transporter transmembrane domain-containing protein</fullName>
    </recommendedName>
</protein>
<feature type="transmembrane region" description="Helical" evidence="6">
    <location>
        <begin position="764"/>
        <end position="786"/>
    </location>
</feature>
<dbReference type="InterPro" id="IPR017500">
    <property type="entry name" value="Phage_infect_YhgE_N"/>
</dbReference>
<dbReference type="Proteomes" id="UP000216961">
    <property type="component" value="Unassembled WGS sequence"/>
</dbReference>
<evidence type="ECO:0000256" key="4">
    <source>
        <dbReference type="ARBA" id="ARBA00023136"/>
    </source>
</evidence>